<dbReference type="PROSITE" id="PS50194">
    <property type="entry name" value="FILAMIN_REPEAT"/>
    <property type="match status" value="1"/>
</dbReference>
<dbReference type="Gene3D" id="2.120.10.30">
    <property type="entry name" value="TolB, C-terminal domain"/>
    <property type="match status" value="1"/>
</dbReference>
<keyword evidence="1" id="KW-0677">Repeat</keyword>
<dbReference type="STRING" id="6336.A0A0V0S3E6"/>
<dbReference type="Proteomes" id="UP000054630">
    <property type="component" value="Unassembled WGS sequence"/>
</dbReference>
<keyword evidence="5" id="KW-1185">Reference proteome</keyword>
<dbReference type="GO" id="GO:0000209">
    <property type="term" value="P:protein polyubiquitination"/>
    <property type="evidence" value="ECO:0007669"/>
    <property type="project" value="TreeGrafter"/>
</dbReference>
<dbReference type="InterPro" id="IPR001258">
    <property type="entry name" value="NHL_repeat"/>
</dbReference>
<dbReference type="SUPFAM" id="SSF101898">
    <property type="entry name" value="NHL repeat"/>
    <property type="match status" value="1"/>
</dbReference>
<dbReference type="InterPro" id="IPR017868">
    <property type="entry name" value="Filamin/ABP280_repeat-like"/>
</dbReference>
<dbReference type="PANTHER" id="PTHR24104:SF25">
    <property type="entry name" value="PROTEIN LIN-41"/>
    <property type="match status" value="1"/>
</dbReference>
<evidence type="ECO:0000256" key="1">
    <source>
        <dbReference type="ARBA" id="ARBA00022737"/>
    </source>
</evidence>
<dbReference type="GO" id="GO:0008270">
    <property type="term" value="F:zinc ion binding"/>
    <property type="evidence" value="ECO:0007669"/>
    <property type="project" value="UniProtKB-KW"/>
</dbReference>
<dbReference type="OrthoDB" id="5913498at2759"/>
<evidence type="ECO:0000256" key="2">
    <source>
        <dbReference type="PROSITE-ProRule" id="PRU00087"/>
    </source>
</evidence>
<proteinExistence type="predicted"/>
<sequence length="469" mass="53087">MNEMDLTNLSLTDSGCESDVDEEEYMCYVGSIVEVPLEVNDQLRSLPHAELIEHLTAELRHDIVSQVRKLGKIRIRSKAGQFAVRFKPTVVGTYHMEVRFQGQQIDINPIMIRALYLPTDYQQVILGDNAFGTYFRSFVNRLRFGGLRVPPLNYRSVFQFGSRGTGPGQMEQPKDIQVTADGSFAVSDVSNQTIQMFDRNFRFVEQWKNTDHFPRPLGIWKLENSFGDSSCRGDRYFLITAKQCSQVNLVNVSTGELVAEYGRDFLHSPHGLLVDRNNRLVVVDTGRQKIFWYDLERCVKIGQSGMVLQPACKLKNPLFVAMDSRNRLHVSNCSESRICMFDLNRFNFVGKYGDEVLDRAPPAPSIYSSVGIAVDLADRSYVVDWMQHRIVVRFTLLKNFFSTFFPSSVLDFQIFGPQGEPLGMVDPFVSKLRSPQGIAVFGGGLVAVADAGSHCVKIYSCNDDDEQYI</sequence>
<name>A0A0V0S3E6_9BILA</name>
<dbReference type="AlphaFoldDB" id="A0A0V0S3E6"/>
<feature type="repeat" description="NHL" evidence="3">
    <location>
        <begin position="432"/>
        <end position="462"/>
    </location>
</feature>
<accession>A0A0V0S3E6</accession>
<feature type="repeat" description="NHL" evidence="3">
    <location>
        <begin position="157"/>
        <end position="200"/>
    </location>
</feature>
<dbReference type="EMBL" id="JYDL01000043">
    <property type="protein sequence ID" value="KRX20986.1"/>
    <property type="molecule type" value="Genomic_DNA"/>
</dbReference>
<dbReference type="PROSITE" id="PS51125">
    <property type="entry name" value="NHL"/>
    <property type="match status" value="2"/>
</dbReference>
<dbReference type="CDD" id="cd05819">
    <property type="entry name" value="NHL"/>
    <property type="match status" value="1"/>
</dbReference>
<gene>
    <name evidence="4" type="primary">TRIM3</name>
    <name evidence="4" type="ORF">T07_4877</name>
</gene>
<evidence type="ECO:0000313" key="5">
    <source>
        <dbReference type="Proteomes" id="UP000054630"/>
    </source>
</evidence>
<dbReference type="InterPro" id="IPR014756">
    <property type="entry name" value="Ig_E-set"/>
</dbReference>
<protein>
    <submittedName>
        <fullName evidence="4">Tripartite motif-containing protein 3</fullName>
    </submittedName>
</protein>
<dbReference type="Pfam" id="PF01436">
    <property type="entry name" value="NHL"/>
    <property type="match status" value="1"/>
</dbReference>
<evidence type="ECO:0000313" key="4">
    <source>
        <dbReference type="EMBL" id="KRX20986.1"/>
    </source>
</evidence>
<dbReference type="InterPro" id="IPR011042">
    <property type="entry name" value="6-blade_b-propeller_TolB-like"/>
</dbReference>
<dbReference type="SUPFAM" id="SSF81296">
    <property type="entry name" value="E set domains"/>
    <property type="match status" value="1"/>
</dbReference>
<comment type="caution">
    <text evidence="4">The sequence shown here is derived from an EMBL/GenBank/DDBJ whole genome shotgun (WGS) entry which is preliminary data.</text>
</comment>
<dbReference type="PANTHER" id="PTHR24104">
    <property type="entry name" value="E3 UBIQUITIN-PROTEIN LIGASE NHLRC1-RELATED"/>
    <property type="match status" value="1"/>
</dbReference>
<reference evidence="4 5" key="1">
    <citation type="submission" date="2015-01" db="EMBL/GenBank/DDBJ databases">
        <title>Evolution of Trichinella species and genotypes.</title>
        <authorList>
            <person name="Korhonen P.K."/>
            <person name="Edoardo P."/>
            <person name="Giuseppe L.R."/>
            <person name="Gasser R.B."/>
        </authorList>
    </citation>
    <scope>NUCLEOTIDE SEQUENCE [LARGE SCALE GENOMIC DNA]</scope>
    <source>
        <strain evidence="4">ISS37</strain>
    </source>
</reference>
<dbReference type="GO" id="GO:0061630">
    <property type="term" value="F:ubiquitin protein ligase activity"/>
    <property type="evidence" value="ECO:0007669"/>
    <property type="project" value="TreeGrafter"/>
</dbReference>
<organism evidence="4 5">
    <name type="scientific">Trichinella nelsoni</name>
    <dbReference type="NCBI Taxonomy" id="6336"/>
    <lineage>
        <taxon>Eukaryota</taxon>
        <taxon>Metazoa</taxon>
        <taxon>Ecdysozoa</taxon>
        <taxon>Nematoda</taxon>
        <taxon>Enoplea</taxon>
        <taxon>Dorylaimia</taxon>
        <taxon>Trichinellida</taxon>
        <taxon>Trichinellidae</taxon>
        <taxon>Trichinella</taxon>
    </lineage>
</organism>
<evidence type="ECO:0000256" key="3">
    <source>
        <dbReference type="PROSITE-ProRule" id="PRU00504"/>
    </source>
</evidence>
<dbReference type="InterPro" id="IPR050952">
    <property type="entry name" value="TRIM-NHL_E3_ligases"/>
</dbReference>
<dbReference type="GO" id="GO:0043161">
    <property type="term" value="P:proteasome-mediated ubiquitin-dependent protein catabolic process"/>
    <property type="evidence" value="ECO:0007669"/>
    <property type="project" value="TreeGrafter"/>
</dbReference>
<feature type="repeat" description="Filamin" evidence="2">
    <location>
        <begin position="80"/>
        <end position="114"/>
    </location>
</feature>